<feature type="non-terminal residue" evidence="1">
    <location>
        <position position="1"/>
    </location>
</feature>
<evidence type="ECO:0000313" key="1">
    <source>
        <dbReference type="EMBL" id="OJJ86335.1"/>
    </source>
</evidence>
<evidence type="ECO:0008006" key="3">
    <source>
        <dbReference type="Google" id="ProtNLM"/>
    </source>
</evidence>
<gene>
    <name evidence="1" type="ORF">ASPGLDRAFT_102845</name>
</gene>
<dbReference type="Proteomes" id="UP000184300">
    <property type="component" value="Unassembled WGS sequence"/>
</dbReference>
<dbReference type="RefSeq" id="XP_022403024.1">
    <property type="nucleotide sequence ID" value="XM_022539433.1"/>
</dbReference>
<organism evidence="1 2">
    <name type="scientific">Aspergillus glaucus CBS 516.65</name>
    <dbReference type="NCBI Taxonomy" id="1160497"/>
    <lineage>
        <taxon>Eukaryota</taxon>
        <taxon>Fungi</taxon>
        <taxon>Dikarya</taxon>
        <taxon>Ascomycota</taxon>
        <taxon>Pezizomycotina</taxon>
        <taxon>Eurotiomycetes</taxon>
        <taxon>Eurotiomycetidae</taxon>
        <taxon>Eurotiales</taxon>
        <taxon>Aspergillaceae</taxon>
        <taxon>Aspergillus</taxon>
        <taxon>Aspergillus subgen. Aspergillus</taxon>
    </lineage>
</organism>
<dbReference type="AlphaFoldDB" id="A0A1L9VQY6"/>
<dbReference type="PANTHER" id="PTHR39697:SF2">
    <property type="entry name" value="CYANOVIRIN-N DOMAIN-CONTAINING PROTEIN"/>
    <property type="match status" value="1"/>
</dbReference>
<evidence type="ECO:0000313" key="2">
    <source>
        <dbReference type="Proteomes" id="UP000184300"/>
    </source>
</evidence>
<accession>A0A1L9VQY6</accession>
<proteinExistence type="predicted"/>
<dbReference type="OrthoDB" id="5289641at2759"/>
<dbReference type="VEuPathDB" id="FungiDB:ASPGLDRAFT_102845"/>
<sequence length="147" mass="16555">VAPYKGATFIIRDPQSGLAITLKDGKLGLAPGDKENAFVNCDNGRGSHWRCVENKDRWLGFKNAVSGEFIGHDNKKKNWRFMAKAEAHREWEFFCVRQHSDGGHELLVKHWGGFRAMQVGGNDNKELVVADEGDSGTAWEFLQVYCE</sequence>
<name>A0A1L9VQY6_ASPGL</name>
<reference evidence="2" key="1">
    <citation type="journal article" date="2017" name="Genome Biol.">
        <title>Comparative genomics reveals high biological diversity and specific adaptations in the industrially and medically important fungal genus Aspergillus.</title>
        <authorList>
            <person name="de Vries R.P."/>
            <person name="Riley R."/>
            <person name="Wiebenga A."/>
            <person name="Aguilar-Osorio G."/>
            <person name="Amillis S."/>
            <person name="Uchima C.A."/>
            <person name="Anderluh G."/>
            <person name="Asadollahi M."/>
            <person name="Askin M."/>
            <person name="Barry K."/>
            <person name="Battaglia E."/>
            <person name="Bayram O."/>
            <person name="Benocci T."/>
            <person name="Braus-Stromeyer S.A."/>
            <person name="Caldana C."/>
            <person name="Canovas D."/>
            <person name="Cerqueira G.C."/>
            <person name="Chen F."/>
            <person name="Chen W."/>
            <person name="Choi C."/>
            <person name="Clum A."/>
            <person name="Dos Santos R.A."/>
            <person name="Damasio A.R."/>
            <person name="Diallinas G."/>
            <person name="Emri T."/>
            <person name="Fekete E."/>
            <person name="Flipphi M."/>
            <person name="Freyberg S."/>
            <person name="Gallo A."/>
            <person name="Gournas C."/>
            <person name="Habgood R."/>
            <person name="Hainaut M."/>
            <person name="Harispe M.L."/>
            <person name="Henrissat B."/>
            <person name="Hilden K.S."/>
            <person name="Hope R."/>
            <person name="Hossain A."/>
            <person name="Karabika E."/>
            <person name="Karaffa L."/>
            <person name="Karanyi Z."/>
            <person name="Krasevec N."/>
            <person name="Kuo A."/>
            <person name="Kusch H."/>
            <person name="LaButti K."/>
            <person name="Lagendijk E.L."/>
            <person name="Lapidus A."/>
            <person name="Levasseur A."/>
            <person name="Lindquist E."/>
            <person name="Lipzen A."/>
            <person name="Logrieco A.F."/>
            <person name="MacCabe A."/>
            <person name="Maekelae M.R."/>
            <person name="Malavazi I."/>
            <person name="Melin P."/>
            <person name="Meyer V."/>
            <person name="Mielnichuk N."/>
            <person name="Miskei M."/>
            <person name="Molnar A.P."/>
            <person name="Mule G."/>
            <person name="Ngan C.Y."/>
            <person name="Orejas M."/>
            <person name="Orosz E."/>
            <person name="Ouedraogo J.P."/>
            <person name="Overkamp K.M."/>
            <person name="Park H.-S."/>
            <person name="Perrone G."/>
            <person name="Piumi F."/>
            <person name="Punt P.J."/>
            <person name="Ram A.F."/>
            <person name="Ramon A."/>
            <person name="Rauscher S."/>
            <person name="Record E."/>
            <person name="Riano-Pachon D.M."/>
            <person name="Robert V."/>
            <person name="Roehrig J."/>
            <person name="Ruller R."/>
            <person name="Salamov A."/>
            <person name="Salih N.S."/>
            <person name="Samson R.A."/>
            <person name="Sandor E."/>
            <person name="Sanguinetti M."/>
            <person name="Schuetze T."/>
            <person name="Sepcic K."/>
            <person name="Shelest E."/>
            <person name="Sherlock G."/>
            <person name="Sophianopoulou V."/>
            <person name="Squina F.M."/>
            <person name="Sun H."/>
            <person name="Susca A."/>
            <person name="Todd R.B."/>
            <person name="Tsang A."/>
            <person name="Unkles S.E."/>
            <person name="van de Wiele N."/>
            <person name="van Rossen-Uffink D."/>
            <person name="Oliveira J.V."/>
            <person name="Vesth T.C."/>
            <person name="Visser J."/>
            <person name="Yu J.-H."/>
            <person name="Zhou M."/>
            <person name="Andersen M.R."/>
            <person name="Archer D.B."/>
            <person name="Baker S.E."/>
            <person name="Benoit I."/>
            <person name="Brakhage A.A."/>
            <person name="Braus G.H."/>
            <person name="Fischer R."/>
            <person name="Frisvad J.C."/>
            <person name="Goldman G.H."/>
            <person name="Houbraken J."/>
            <person name="Oakley B."/>
            <person name="Pocsi I."/>
            <person name="Scazzocchio C."/>
            <person name="Seiboth B."/>
            <person name="vanKuyk P.A."/>
            <person name="Wortman J."/>
            <person name="Dyer P.S."/>
            <person name="Grigoriev I.V."/>
        </authorList>
    </citation>
    <scope>NUCLEOTIDE SEQUENCE [LARGE SCALE GENOMIC DNA]</scope>
    <source>
        <strain evidence="2">CBS 516.65</strain>
    </source>
</reference>
<feature type="non-terminal residue" evidence="1">
    <location>
        <position position="147"/>
    </location>
</feature>
<keyword evidence="2" id="KW-1185">Reference proteome</keyword>
<protein>
    <recommendedName>
        <fullName evidence="3">Ricin B lectin domain-containing protein</fullName>
    </recommendedName>
</protein>
<dbReference type="GeneID" id="34455694"/>
<dbReference type="PANTHER" id="PTHR39697">
    <property type="entry name" value="RICIN B LECTIN DOMAIN-CONTAINING PROTEIN-RELATED"/>
    <property type="match status" value="1"/>
</dbReference>
<dbReference type="EMBL" id="KV878892">
    <property type="protein sequence ID" value="OJJ86335.1"/>
    <property type="molecule type" value="Genomic_DNA"/>
</dbReference>